<dbReference type="EMBL" id="JBJQOH010000004">
    <property type="protein sequence ID" value="KAL3689694.1"/>
    <property type="molecule type" value="Genomic_DNA"/>
</dbReference>
<evidence type="ECO:0000256" key="1">
    <source>
        <dbReference type="SAM" id="MobiDB-lite"/>
    </source>
</evidence>
<dbReference type="PANTHER" id="PTHR33116:SF78">
    <property type="entry name" value="OS12G0587133 PROTEIN"/>
    <property type="match status" value="1"/>
</dbReference>
<accession>A0ABD3HHS3</accession>
<name>A0ABD3HHS3_9MARC</name>
<feature type="compositionally biased region" description="Basic and acidic residues" evidence="1">
    <location>
        <begin position="178"/>
        <end position="194"/>
    </location>
</feature>
<evidence type="ECO:0000313" key="2">
    <source>
        <dbReference type="EMBL" id="KAL3689694.1"/>
    </source>
</evidence>
<feature type="compositionally biased region" description="Acidic residues" evidence="1">
    <location>
        <begin position="115"/>
        <end position="124"/>
    </location>
</feature>
<feature type="compositionally biased region" description="Polar residues" evidence="1">
    <location>
        <begin position="133"/>
        <end position="142"/>
    </location>
</feature>
<reference evidence="2 3" key="1">
    <citation type="submission" date="2024-09" db="EMBL/GenBank/DDBJ databases">
        <title>Chromosome-scale assembly of Riccia sorocarpa.</title>
        <authorList>
            <person name="Paukszto L."/>
        </authorList>
    </citation>
    <scope>NUCLEOTIDE SEQUENCE [LARGE SCALE GENOMIC DNA]</scope>
    <source>
        <strain evidence="2">LP-2024</strain>
        <tissue evidence="2">Aerial parts of the thallus</tissue>
    </source>
</reference>
<dbReference type="AlphaFoldDB" id="A0ABD3HHS3"/>
<sequence length="515" mass="57951">MGKENQEAQSRQEQQGGERTRGKPGYATARDDGFQRVANMRSRKGKWVPRAGILDKGYYKVCNAYDLLNKEDEVEQDDEEAIGEDAKAAQDKDEETDTQEESESDDATGASQDKEMEESDEEGTGDPMDKSNAPGNEGQNLQRIDEGSHEGREEDTDNRAEGNGEGRIGNTGEVVGGSHEHSDKRKTPDGKDLGKTGIASSSRNIATGVGKGSSKASKNRKEENKKVRKVMISATKGRRVQDSRLDRVQEQVEVYRKRVATDNCPQNQKGLQEALNNLRRIENKEADIWKTRSRTKWAREGDAPTRYYFALTRARFKRETITKLEAEDGRTMESQKEIVQHEENLEMEVEPDLNEVEQTSEGMQKEKALGLDGVTVAVVINLWDEIKEDWSSWTGTTSCSIAEAGESFVYLGVRTGHKLDEKEVVEDIIKKLMKRITHWSTRQLTQPGKVVLLKHILAALPTYQMMTIGINDQGFQKLESQCRQFVCGWNSTGKPKTSLIAWWKLALRKEDVGMN</sequence>
<gene>
    <name evidence="2" type="ORF">R1sor_016003</name>
</gene>
<protein>
    <submittedName>
        <fullName evidence="2">Uncharacterized protein</fullName>
    </submittedName>
</protein>
<evidence type="ECO:0000313" key="3">
    <source>
        <dbReference type="Proteomes" id="UP001633002"/>
    </source>
</evidence>
<proteinExistence type="predicted"/>
<comment type="caution">
    <text evidence="2">The sequence shown here is derived from an EMBL/GenBank/DDBJ whole genome shotgun (WGS) entry which is preliminary data.</text>
</comment>
<feature type="compositionally biased region" description="Acidic residues" evidence="1">
    <location>
        <begin position="92"/>
        <end position="106"/>
    </location>
</feature>
<keyword evidence="3" id="KW-1185">Reference proteome</keyword>
<feature type="compositionally biased region" description="Basic and acidic residues" evidence="1">
    <location>
        <begin position="143"/>
        <end position="164"/>
    </location>
</feature>
<feature type="region of interest" description="Disordered" evidence="1">
    <location>
        <begin position="72"/>
        <end position="228"/>
    </location>
</feature>
<feature type="compositionally biased region" description="Acidic residues" evidence="1">
    <location>
        <begin position="72"/>
        <end position="83"/>
    </location>
</feature>
<feature type="region of interest" description="Disordered" evidence="1">
    <location>
        <begin position="1"/>
        <end position="49"/>
    </location>
</feature>
<dbReference type="Proteomes" id="UP001633002">
    <property type="component" value="Unassembled WGS sequence"/>
</dbReference>
<organism evidence="2 3">
    <name type="scientific">Riccia sorocarpa</name>
    <dbReference type="NCBI Taxonomy" id="122646"/>
    <lineage>
        <taxon>Eukaryota</taxon>
        <taxon>Viridiplantae</taxon>
        <taxon>Streptophyta</taxon>
        <taxon>Embryophyta</taxon>
        <taxon>Marchantiophyta</taxon>
        <taxon>Marchantiopsida</taxon>
        <taxon>Marchantiidae</taxon>
        <taxon>Marchantiales</taxon>
        <taxon>Ricciaceae</taxon>
        <taxon>Riccia</taxon>
    </lineage>
</organism>
<dbReference type="PANTHER" id="PTHR33116">
    <property type="entry name" value="REVERSE TRANSCRIPTASE ZINC-BINDING DOMAIN-CONTAINING PROTEIN-RELATED-RELATED"/>
    <property type="match status" value="1"/>
</dbReference>